<dbReference type="Proteomes" id="UP000887159">
    <property type="component" value="Unassembled WGS sequence"/>
</dbReference>
<name>A0A8X6W2N3_TRICX</name>
<dbReference type="AlphaFoldDB" id="A0A8X6W2N3"/>
<protein>
    <submittedName>
        <fullName evidence="2">Uncharacterized protein</fullName>
    </submittedName>
</protein>
<organism evidence="2 3">
    <name type="scientific">Trichonephila clavipes</name>
    <name type="common">Golden silk orbweaver</name>
    <name type="synonym">Nephila clavipes</name>
    <dbReference type="NCBI Taxonomy" id="2585209"/>
    <lineage>
        <taxon>Eukaryota</taxon>
        <taxon>Metazoa</taxon>
        <taxon>Ecdysozoa</taxon>
        <taxon>Arthropoda</taxon>
        <taxon>Chelicerata</taxon>
        <taxon>Arachnida</taxon>
        <taxon>Araneae</taxon>
        <taxon>Araneomorphae</taxon>
        <taxon>Entelegynae</taxon>
        <taxon>Araneoidea</taxon>
        <taxon>Nephilidae</taxon>
        <taxon>Trichonephila</taxon>
    </lineage>
</organism>
<evidence type="ECO:0000313" key="2">
    <source>
        <dbReference type="EMBL" id="GFY27172.1"/>
    </source>
</evidence>
<comment type="caution">
    <text evidence="2">The sequence shown here is derived from an EMBL/GenBank/DDBJ whole genome shotgun (WGS) entry which is preliminary data.</text>
</comment>
<evidence type="ECO:0000313" key="3">
    <source>
        <dbReference type="Proteomes" id="UP000887159"/>
    </source>
</evidence>
<accession>A0A8X6W2N3</accession>
<sequence>MKALHHTLYRRVRKEEEYVIDSLFVNVTICINTGGRGEGLEKKIIQENQKKEIGTSLNFDQQFLNKDWVKKVFSKIDPDATLKICHPGQKPGLSGPRAAPSIGGSPRKSELQVTTTPGQAAALLISTPCKLQ</sequence>
<keyword evidence="3" id="KW-1185">Reference proteome</keyword>
<gene>
    <name evidence="2" type="ORF">TNCV_2067931</name>
</gene>
<dbReference type="EMBL" id="BMAU01021379">
    <property type="protein sequence ID" value="GFY27172.1"/>
    <property type="molecule type" value="Genomic_DNA"/>
</dbReference>
<reference evidence="2" key="1">
    <citation type="submission" date="2020-08" db="EMBL/GenBank/DDBJ databases">
        <title>Multicomponent nature underlies the extraordinary mechanical properties of spider dragline silk.</title>
        <authorList>
            <person name="Kono N."/>
            <person name="Nakamura H."/>
            <person name="Mori M."/>
            <person name="Yoshida Y."/>
            <person name="Ohtoshi R."/>
            <person name="Malay A.D."/>
            <person name="Moran D.A.P."/>
            <person name="Tomita M."/>
            <person name="Numata K."/>
            <person name="Arakawa K."/>
        </authorList>
    </citation>
    <scope>NUCLEOTIDE SEQUENCE</scope>
</reference>
<evidence type="ECO:0000256" key="1">
    <source>
        <dbReference type="SAM" id="MobiDB-lite"/>
    </source>
</evidence>
<proteinExistence type="predicted"/>
<feature type="region of interest" description="Disordered" evidence="1">
    <location>
        <begin position="85"/>
        <end position="111"/>
    </location>
</feature>